<dbReference type="NCBIfam" id="TIGR02206">
    <property type="entry name" value="intg_mem_TP0381"/>
    <property type="match status" value="1"/>
</dbReference>
<proteinExistence type="predicted"/>
<feature type="transmembrane region" description="Helical" evidence="1">
    <location>
        <begin position="16"/>
        <end position="36"/>
    </location>
</feature>
<keyword evidence="1" id="KW-0472">Membrane</keyword>
<keyword evidence="3" id="KW-1185">Reference proteome</keyword>
<gene>
    <name evidence="2" type="ORF">SAMEA4412692_00426</name>
</gene>
<feature type="transmembrane region" description="Helical" evidence="1">
    <location>
        <begin position="73"/>
        <end position="90"/>
    </location>
</feature>
<dbReference type="InterPro" id="IPR011737">
    <property type="entry name" value="CHP02206_TP0381"/>
</dbReference>
<feature type="transmembrane region" description="Helical" evidence="1">
    <location>
        <begin position="123"/>
        <end position="147"/>
    </location>
</feature>
<keyword evidence="1" id="KW-0812">Transmembrane</keyword>
<evidence type="ECO:0000313" key="2">
    <source>
        <dbReference type="EMBL" id="SNU86903.1"/>
    </source>
</evidence>
<dbReference type="eggNOG" id="COG5522">
    <property type="taxonomic scope" value="Bacteria"/>
</dbReference>
<dbReference type="Pfam" id="PF14808">
    <property type="entry name" value="TMEM164"/>
    <property type="match status" value="1"/>
</dbReference>
<evidence type="ECO:0000313" key="3">
    <source>
        <dbReference type="Proteomes" id="UP000215185"/>
    </source>
</evidence>
<dbReference type="Proteomes" id="UP000215185">
    <property type="component" value="Chromosome 1"/>
</dbReference>
<feature type="transmembrane region" description="Helical" evidence="1">
    <location>
        <begin position="159"/>
        <end position="176"/>
    </location>
</feature>
<name>A0A239SQH0_9STRE</name>
<evidence type="ECO:0000256" key="1">
    <source>
        <dbReference type="SAM" id="Phobius"/>
    </source>
</evidence>
<organism evidence="2 3">
    <name type="scientific">Streptococcus merionis</name>
    <dbReference type="NCBI Taxonomy" id="400065"/>
    <lineage>
        <taxon>Bacteria</taxon>
        <taxon>Bacillati</taxon>
        <taxon>Bacillota</taxon>
        <taxon>Bacilli</taxon>
        <taxon>Lactobacillales</taxon>
        <taxon>Streptococcaceae</taxon>
        <taxon>Streptococcus</taxon>
    </lineage>
</organism>
<dbReference type="AlphaFoldDB" id="A0A239SQH0"/>
<dbReference type="EMBL" id="LT906439">
    <property type="protein sequence ID" value="SNU86903.1"/>
    <property type="molecule type" value="Genomic_DNA"/>
</dbReference>
<feature type="transmembrane region" description="Helical" evidence="1">
    <location>
        <begin position="196"/>
        <end position="217"/>
    </location>
</feature>
<reference evidence="2 3" key="1">
    <citation type="submission" date="2017-06" db="EMBL/GenBank/DDBJ databases">
        <authorList>
            <consortium name="Pathogen Informatics"/>
        </authorList>
    </citation>
    <scope>NUCLEOTIDE SEQUENCE [LARGE SCALE GENOMIC DNA]</scope>
    <source>
        <strain evidence="2 3">NCTC13788</strain>
    </source>
</reference>
<dbReference type="OrthoDB" id="9813172at2"/>
<keyword evidence="1" id="KW-1133">Transmembrane helix</keyword>
<feature type="transmembrane region" description="Helical" evidence="1">
    <location>
        <begin position="48"/>
        <end position="67"/>
    </location>
</feature>
<dbReference type="RefSeq" id="WP_018373791.1">
    <property type="nucleotide sequence ID" value="NZ_LT906439.1"/>
</dbReference>
<dbReference type="STRING" id="1123308.GCA_000380085_01236"/>
<feature type="transmembrane region" description="Helical" evidence="1">
    <location>
        <begin position="99"/>
        <end position="117"/>
    </location>
</feature>
<sequence>MIIPAFFTTQEALPPVIEPAWCFALIVSLIFLVRLTIQQRNNHRYHRFFIGLQILQLVGLYGWYVLFRLPLSISLPLYHCRMAMFALLLLPKDWRLKQYFALVGLSGAVMAFVHPVLDTYAFPHLTFFSFFLGHYALFVNCLLYLLNDYDSDRLSFQKIILYTGGINLFLLMVNHLTGGDYGLLRNPPFINGSNIWFNFIVVTSVLVLAILALELFFKKVYVANVQRT</sequence>
<protein>
    <submittedName>
        <fullName evidence="2">Major facilitator superfamily permease</fullName>
    </submittedName>
</protein>
<accession>A0A239SQH0</accession>
<dbReference type="KEGG" id="smen:SAMEA4412692_0426"/>